<organism evidence="1 2">
    <name type="scientific">Rhabditophanes sp. KR3021</name>
    <dbReference type="NCBI Taxonomy" id="114890"/>
    <lineage>
        <taxon>Eukaryota</taxon>
        <taxon>Metazoa</taxon>
        <taxon>Ecdysozoa</taxon>
        <taxon>Nematoda</taxon>
        <taxon>Chromadorea</taxon>
        <taxon>Rhabditida</taxon>
        <taxon>Tylenchina</taxon>
        <taxon>Panagrolaimomorpha</taxon>
        <taxon>Strongyloidoidea</taxon>
        <taxon>Alloionematidae</taxon>
        <taxon>Rhabditophanes</taxon>
    </lineage>
</organism>
<protein>
    <submittedName>
        <fullName evidence="2">Uncharacterized protein</fullName>
    </submittedName>
</protein>
<dbReference type="Proteomes" id="UP000095286">
    <property type="component" value="Unplaced"/>
</dbReference>
<name>A0AC35TGN3_9BILA</name>
<evidence type="ECO:0000313" key="2">
    <source>
        <dbReference type="WBParaSite" id="RSKR_0000046100.1"/>
    </source>
</evidence>
<evidence type="ECO:0000313" key="1">
    <source>
        <dbReference type="Proteomes" id="UP000095286"/>
    </source>
</evidence>
<accession>A0AC35TGN3</accession>
<proteinExistence type="predicted"/>
<dbReference type="WBParaSite" id="RSKR_0000046100.1">
    <property type="protein sequence ID" value="RSKR_0000046100.1"/>
    <property type="gene ID" value="RSKR_0000046100"/>
</dbReference>
<sequence>MTKNGNSDMASCIKNIDLNAKNNLIDPKLCDSVKSESIERQKKTRLFPITDSFNTLYNKIYELFTTKLQQAQKTQSLAEKKASLSNLLESLETIGLSQKEVGFSLFGLNYIINDYRSSEYKTENNSYNIINNIGFTRIEDEEFEATFTDLMKELKCVIMDLTIELKCVSFNRLPTDDDTQAKRNLSSMVNKVTKIPSGKTLTDLVSQFEELKPDYVTFDMLYRIFLKDANYKSAAKAFSRLKEGKQPTKFIGITLARVILAVNQAENKRFFWDLIDEICPEKKRKVSRDSDSM</sequence>
<reference evidence="2" key="1">
    <citation type="submission" date="2016-11" db="UniProtKB">
        <authorList>
            <consortium name="WormBaseParasite"/>
        </authorList>
    </citation>
    <scope>IDENTIFICATION</scope>
    <source>
        <strain evidence="2">KR3021</strain>
    </source>
</reference>